<dbReference type="AlphaFoldDB" id="A0A543N6N7"/>
<proteinExistence type="predicted"/>
<dbReference type="EMBL" id="VFQC01000003">
    <property type="protein sequence ID" value="TQN27486.1"/>
    <property type="molecule type" value="Genomic_DNA"/>
</dbReference>
<keyword evidence="1" id="KW-0472">Membrane</keyword>
<keyword evidence="1" id="KW-1133">Transmembrane helix</keyword>
<accession>A0A543N6N7</accession>
<evidence type="ECO:0000256" key="1">
    <source>
        <dbReference type="SAM" id="Phobius"/>
    </source>
</evidence>
<comment type="caution">
    <text evidence="2">The sequence shown here is derived from an EMBL/GenBank/DDBJ whole genome shotgun (WGS) entry which is preliminary data.</text>
</comment>
<feature type="transmembrane region" description="Helical" evidence="1">
    <location>
        <begin position="6"/>
        <end position="25"/>
    </location>
</feature>
<gene>
    <name evidence="2" type="ORF">FHX37_4206</name>
</gene>
<evidence type="ECO:0000313" key="2">
    <source>
        <dbReference type="EMBL" id="TQN27486.1"/>
    </source>
</evidence>
<evidence type="ECO:0000313" key="3">
    <source>
        <dbReference type="Proteomes" id="UP000317422"/>
    </source>
</evidence>
<protein>
    <submittedName>
        <fullName evidence="2">Uncharacterized protein</fullName>
    </submittedName>
</protein>
<keyword evidence="3" id="KW-1185">Reference proteome</keyword>
<keyword evidence="1" id="KW-0812">Transmembrane</keyword>
<name>A0A543N6N7_9ACTN</name>
<sequence>MVEFLISIASLFLILISTLTGVLTLRAQVKKPKGKHAIGRHRKK</sequence>
<reference evidence="2 3" key="1">
    <citation type="submission" date="2019-06" db="EMBL/GenBank/DDBJ databases">
        <title>Sequencing the genomes of 1000 actinobacteria strains.</title>
        <authorList>
            <person name="Klenk H.-P."/>
        </authorList>
    </citation>
    <scope>NUCLEOTIDE SEQUENCE [LARGE SCALE GENOMIC DNA]</scope>
    <source>
        <strain evidence="2 3">DSM 45015</strain>
    </source>
</reference>
<organism evidence="2 3">
    <name type="scientific">Haloactinospora alba</name>
    <dbReference type="NCBI Taxonomy" id="405555"/>
    <lineage>
        <taxon>Bacteria</taxon>
        <taxon>Bacillati</taxon>
        <taxon>Actinomycetota</taxon>
        <taxon>Actinomycetes</taxon>
        <taxon>Streptosporangiales</taxon>
        <taxon>Nocardiopsidaceae</taxon>
        <taxon>Haloactinospora</taxon>
    </lineage>
</organism>
<dbReference type="Proteomes" id="UP000317422">
    <property type="component" value="Unassembled WGS sequence"/>
</dbReference>